<reference evidence="9" key="1">
    <citation type="submission" date="2023-06" db="EMBL/GenBank/DDBJ databases">
        <title>Survivors Of The Sea: Transcriptome response of Skeletonema marinoi to long-term dormancy.</title>
        <authorList>
            <person name="Pinder M.I.M."/>
            <person name="Kourtchenko O."/>
            <person name="Robertson E.K."/>
            <person name="Larsson T."/>
            <person name="Maumus F."/>
            <person name="Osuna-Cruz C.M."/>
            <person name="Vancaester E."/>
            <person name="Stenow R."/>
            <person name="Vandepoele K."/>
            <person name="Ploug H."/>
            <person name="Bruchert V."/>
            <person name="Godhe A."/>
            <person name="Topel M."/>
        </authorList>
    </citation>
    <scope>NUCLEOTIDE SEQUENCE</scope>
    <source>
        <strain evidence="9">R05AC</strain>
    </source>
</reference>
<protein>
    <recommendedName>
        <fullName evidence="3">ER membrane protein complex subunit 6</fullName>
    </recommendedName>
</protein>
<evidence type="ECO:0000256" key="6">
    <source>
        <dbReference type="ARBA" id="ARBA00022989"/>
    </source>
</evidence>
<dbReference type="GO" id="GO:0072546">
    <property type="term" value="C:EMC complex"/>
    <property type="evidence" value="ECO:0007669"/>
    <property type="project" value="InterPro"/>
</dbReference>
<dbReference type="PANTHER" id="PTHR20994">
    <property type="entry name" value="ER MEMBRANE PROTEIN COMPLEX SUBUNIT 6"/>
    <property type="match status" value="1"/>
</dbReference>
<dbReference type="InterPro" id="IPR008504">
    <property type="entry name" value="Emc6"/>
</dbReference>
<dbReference type="EMBL" id="JATAAI010000008">
    <property type="protein sequence ID" value="KAK1744013.1"/>
    <property type="molecule type" value="Genomic_DNA"/>
</dbReference>
<dbReference type="GO" id="GO:0000045">
    <property type="term" value="P:autophagosome assembly"/>
    <property type="evidence" value="ECO:0007669"/>
    <property type="project" value="TreeGrafter"/>
</dbReference>
<evidence type="ECO:0000256" key="1">
    <source>
        <dbReference type="ARBA" id="ARBA00004477"/>
    </source>
</evidence>
<dbReference type="Pfam" id="PF07019">
    <property type="entry name" value="EMC6"/>
    <property type="match status" value="1"/>
</dbReference>
<evidence type="ECO:0000313" key="9">
    <source>
        <dbReference type="EMBL" id="KAK1744013.1"/>
    </source>
</evidence>
<evidence type="ECO:0000256" key="5">
    <source>
        <dbReference type="ARBA" id="ARBA00022824"/>
    </source>
</evidence>
<dbReference type="GO" id="GO:0034975">
    <property type="term" value="P:protein folding in endoplasmic reticulum"/>
    <property type="evidence" value="ECO:0007669"/>
    <property type="project" value="TreeGrafter"/>
</dbReference>
<keyword evidence="7 8" id="KW-0472">Membrane</keyword>
<evidence type="ECO:0000256" key="3">
    <source>
        <dbReference type="ARBA" id="ARBA00020827"/>
    </source>
</evidence>
<dbReference type="Proteomes" id="UP001224775">
    <property type="component" value="Unassembled WGS sequence"/>
</dbReference>
<keyword evidence="10" id="KW-1185">Reference proteome</keyword>
<dbReference type="InterPro" id="IPR029008">
    <property type="entry name" value="EMC6-like"/>
</dbReference>
<evidence type="ECO:0000256" key="7">
    <source>
        <dbReference type="ARBA" id="ARBA00023136"/>
    </source>
</evidence>
<feature type="transmembrane region" description="Helical" evidence="8">
    <location>
        <begin position="112"/>
        <end position="129"/>
    </location>
</feature>
<name>A0AAD9DFU1_9STRA</name>
<comment type="similarity">
    <text evidence="2">Belongs to the EMC6 family.</text>
</comment>
<evidence type="ECO:0000256" key="2">
    <source>
        <dbReference type="ARBA" id="ARBA00009436"/>
    </source>
</evidence>
<keyword evidence="4 8" id="KW-0812">Transmembrane</keyword>
<feature type="transmembrane region" description="Helical" evidence="8">
    <location>
        <begin position="47"/>
        <end position="67"/>
    </location>
</feature>
<comment type="subcellular location">
    <subcellularLocation>
        <location evidence="1">Endoplasmic reticulum membrane</location>
        <topology evidence="1">Multi-pass membrane protein</topology>
    </subcellularLocation>
</comment>
<comment type="caution">
    <text evidence="9">The sequence shown here is derived from an EMBL/GenBank/DDBJ whole genome shotgun (WGS) entry which is preliminary data.</text>
</comment>
<evidence type="ECO:0000256" key="8">
    <source>
        <dbReference type="SAM" id="Phobius"/>
    </source>
</evidence>
<evidence type="ECO:0000256" key="4">
    <source>
        <dbReference type="ARBA" id="ARBA00022692"/>
    </source>
</evidence>
<sequence>MIDPMADLAGGGPDMAMMGGPSNSEDNNKEVFDMDAFRYNFRKMDKIRSFMGIVAGCVAGVLGLTGLSGLVCFLILHISVNLSILAFKMNFNLKAYTQESMISFLLADFQKCAMSFMLFWTLFFGLVYLF</sequence>
<proteinExistence type="inferred from homology"/>
<keyword evidence="5" id="KW-0256">Endoplasmic reticulum</keyword>
<gene>
    <name evidence="9" type="ORF">QTG54_005610</name>
</gene>
<dbReference type="PANTHER" id="PTHR20994:SF0">
    <property type="entry name" value="ER MEMBRANE PROTEIN COMPLEX SUBUNIT 6"/>
    <property type="match status" value="1"/>
</dbReference>
<dbReference type="AlphaFoldDB" id="A0AAD9DFU1"/>
<evidence type="ECO:0000313" key="10">
    <source>
        <dbReference type="Proteomes" id="UP001224775"/>
    </source>
</evidence>
<keyword evidence="6 8" id="KW-1133">Transmembrane helix</keyword>
<organism evidence="9 10">
    <name type="scientific">Skeletonema marinoi</name>
    <dbReference type="NCBI Taxonomy" id="267567"/>
    <lineage>
        <taxon>Eukaryota</taxon>
        <taxon>Sar</taxon>
        <taxon>Stramenopiles</taxon>
        <taxon>Ochrophyta</taxon>
        <taxon>Bacillariophyta</taxon>
        <taxon>Coscinodiscophyceae</taxon>
        <taxon>Thalassiosirophycidae</taxon>
        <taxon>Thalassiosirales</taxon>
        <taxon>Skeletonemataceae</taxon>
        <taxon>Skeletonema</taxon>
        <taxon>Skeletonema marinoi-dohrnii complex</taxon>
    </lineage>
</organism>
<accession>A0AAD9DFU1</accession>